<dbReference type="Gene3D" id="3.90.190.10">
    <property type="entry name" value="Protein tyrosine phosphatase superfamily"/>
    <property type="match status" value="1"/>
</dbReference>
<dbReference type="AlphaFoldDB" id="A0A183GET9"/>
<dbReference type="InterPro" id="IPR029021">
    <property type="entry name" value="Prot-tyrosine_phosphatase-like"/>
</dbReference>
<dbReference type="Proteomes" id="UP000050761">
    <property type="component" value="Unassembled WGS sequence"/>
</dbReference>
<organism evidence="3 4">
    <name type="scientific">Heligmosomoides polygyrus</name>
    <name type="common">Parasitic roundworm</name>
    <dbReference type="NCBI Taxonomy" id="6339"/>
    <lineage>
        <taxon>Eukaryota</taxon>
        <taxon>Metazoa</taxon>
        <taxon>Ecdysozoa</taxon>
        <taxon>Nematoda</taxon>
        <taxon>Chromadorea</taxon>
        <taxon>Rhabditida</taxon>
        <taxon>Rhabditina</taxon>
        <taxon>Rhabditomorpha</taxon>
        <taxon>Strongyloidea</taxon>
        <taxon>Heligmosomidae</taxon>
        <taxon>Heligmosomoides</taxon>
    </lineage>
</organism>
<protein>
    <submittedName>
        <fullName evidence="4">Tyrosine-protein phosphatase domain-containing protein</fullName>
    </submittedName>
</protein>
<evidence type="ECO:0000259" key="1">
    <source>
        <dbReference type="Pfam" id="PF00102"/>
    </source>
</evidence>
<evidence type="ECO:0000313" key="2">
    <source>
        <dbReference type="EMBL" id="VDP22246.1"/>
    </source>
</evidence>
<dbReference type="PANTHER" id="PTHR46163">
    <property type="entry name" value="TYROSINE-PROTEIN PHOSPHATASE-RELATED"/>
    <property type="match status" value="1"/>
</dbReference>
<evidence type="ECO:0000313" key="4">
    <source>
        <dbReference type="WBParaSite" id="HPBE_0002087301-mRNA-1"/>
    </source>
</evidence>
<dbReference type="Pfam" id="PF00102">
    <property type="entry name" value="Y_phosphatase"/>
    <property type="match status" value="1"/>
</dbReference>
<dbReference type="InterPro" id="IPR000242">
    <property type="entry name" value="PTP_cat"/>
</dbReference>
<keyword evidence="3" id="KW-1185">Reference proteome</keyword>
<accession>A0A3P8FTX2</accession>
<name>A0A183GET9_HELPZ</name>
<sequence>MEYAWQKIRLNGDIQMVDVMKELRAQRFHAIQSPIQYIFLHMCVLELAAEENLVNRKDKMTPYLDSYVRMLKKYNKKVKAAEERASTKD</sequence>
<reference evidence="2 3" key="1">
    <citation type="submission" date="2018-11" db="EMBL/GenBank/DDBJ databases">
        <authorList>
            <consortium name="Pathogen Informatics"/>
        </authorList>
    </citation>
    <scope>NUCLEOTIDE SEQUENCE [LARGE SCALE GENOMIC DNA]</scope>
</reference>
<accession>A0A183GET9</accession>
<gene>
    <name evidence="2" type="ORF">HPBE_LOCUS20872</name>
</gene>
<dbReference type="SUPFAM" id="SSF52799">
    <property type="entry name" value="(Phosphotyrosine protein) phosphatases II"/>
    <property type="match status" value="1"/>
</dbReference>
<proteinExistence type="predicted"/>
<dbReference type="EMBL" id="UZAH01032512">
    <property type="protein sequence ID" value="VDP22246.1"/>
    <property type="molecule type" value="Genomic_DNA"/>
</dbReference>
<dbReference type="OrthoDB" id="10051650at2759"/>
<feature type="domain" description="Tyrosine-protein phosphatase" evidence="1">
    <location>
        <begin position="1"/>
        <end position="46"/>
    </location>
</feature>
<evidence type="ECO:0000313" key="3">
    <source>
        <dbReference type="Proteomes" id="UP000050761"/>
    </source>
</evidence>
<reference evidence="4" key="2">
    <citation type="submission" date="2019-09" db="UniProtKB">
        <authorList>
            <consortium name="WormBaseParasite"/>
        </authorList>
    </citation>
    <scope>IDENTIFICATION</scope>
</reference>
<dbReference type="InterPro" id="IPR052782">
    <property type="entry name" value="Oocyte-zygote_transition_reg"/>
</dbReference>
<dbReference type="GO" id="GO:0004725">
    <property type="term" value="F:protein tyrosine phosphatase activity"/>
    <property type="evidence" value="ECO:0007669"/>
    <property type="project" value="InterPro"/>
</dbReference>
<dbReference type="WBParaSite" id="HPBE_0002087301-mRNA-1">
    <property type="protein sequence ID" value="HPBE_0002087301-mRNA-1"/>
    <property type="gene ID" value="HPBE_0002087301"/>
</dbReference>